<evidence type="ECO:0000313" key="2">
    <source>
        <dbReference type="EMBL" id="KAK5842412.1"/>
    </source>
</evidence>
<organism evidence="2 3">
    <name type="scientific">Gossypium arboreum</name>
    <name type="common">Tree cotton</name>
    <name type="synonym">Gossypium nanking</name>
    <dbReference type="NCBI Taxonomy" id="29729"/>
    <lineage>
        <taxon>Eukaryota</taxon>
        <taxon>Viridiplantae</taxon>
        <taxon>Streptophyta</taxon>
        <taxon>Embryophyta</taxon>
        <taxon>Tracheophyta</taxon>
        <taxon>Spermatophyta</taxon>
        <taxon>Magnoliopsida</taxon>
        <taxon>eudicotyledons</taxon>
        <taxon>Gunneridae</taxon>
        <taxon>Pentapetalae</taxon>
        <taxon>rosids</taxon>
        <taxon>malvids</taxon>
        <taxon>Malvales</taxon>
        <taxon>Malvaceae</taxon>
        <taxon>Malvoideae</taxon>
        <taxon>Gossypium</taxon>
    </lineage>
</organism>
<dbReference type="Proteomes" id="UP001358586">
    <property type="component" value="Chromosome 2"/>
</dbReference>
<protein>
    <submittedName>
        <fullName evidence="2">Uncharacterized protein</fullName>
    </submittedName>
</protein>
<feature type="compositionally biased region" description="Acidic residues" evidence="1">
    <location>
        <begin position="104"/>
        <end position="115"/>
    </location>
</feature>
<evidence type="ECO:0000313" key="3">
    <source>
        <dbReference type="Proteomes" id="UP001358586"/>
    </source>
</evidence>
<keyword evidence="3" id="KW-1185">Reference proteome</keyword>
<name>A0ABR0QSV4_GOSAR</name>
<gene>
    <name evidence="2" type="ORF">PVK06_004765</name>
</gene>
<comment type="caution">
    <text evidence="2">The sequence shown here is derived from an EMBL/GenBank/DDBJ whole genome shotgun (WGS) entry which is preliminary data.</text>
</comment>
<evidence type="ECO:0000256" key="1">
    <source>
        <dbReference type="SAM" id="MobiDB-lite"/>
    </source>
</evidence>
<sequence>MQKENNGALKCYKVETKAGIQGYLPKLRSNHILHTEVVMGPFDASQVNFIYMRKLTNINLGFNALKFLGVEWEEFQKKWKESDNLLFSLEPKPTTPNPIKEAGDEGEEYVDETIE</sequence>
<reference evidence="2 3" key="1">
    <citation type="submission" date="2023-03" db="EMBL/GenBank/DDBJ databases">
        <title>WGS of Gossypium arboreum.</title>
        <authorList>
            <person name="Yu D."/>
        </authorList>
    </citation>
    <scope>NUCLEOTIDE SEQUENCE [LARGE SCALE GENOMIC DNA]</scope>
    <source>
        <tissue evidence="2">Leaf</tissue>
    </source>
</reference>
<feature type="region of interest" description="Disordered" evidence="1">
    <location>
        <begin position="89"/>
        <end position="115"/>
    </location>
</feature>
<proteinExistence type="predicted"/>
<accession>A0ABR0QSV4</accession>
<dbReference type="EMBL" id="JARKNE010000002">
    <property type="protein sequence ID" value="KAK5842412.1"/>
    <property type="molecule type" value="Genomic_DNA"/>
</dbReference>